<feature type="region of interest" description="Disordered" evidence="1">
    <location>
        <begin position="169"/>
        <end position="293"/>
    </location>
</feature>
<feature type="compositionally biased region" description="Low complexity" evidence="1">
    <location>
        <begin position="248"/>
        <end position="282"/>
    </location>
</feature>
<accession>A0AAD2JK79</accession>
<name>A0AAD2JK79_9STRA</name>
<dbReference type="Proteomes" id="UP001295423">
    <property type="component" value="Unassembled WGS sequence"/>
</dbReference>
<feature type="compositionally biased region" description="Basic and acidic residues" evidence="1">
    <location>
        <begin position="96"/>
        <end position="108"/>
    </location>
</feature>
<reference evidence="2" key="1">
    <citation type="submission" date="2023-08" db="EMBL/GenBank/DDBJ databases">
        <authorList>
            <person name="Audoor S."/>
            <person name="Bilcke G."/>
        </authorList>
    </citation>
    <scope>NUCLEOTIDE SEQUENCE</scope>
</reference>
<evidence type="ECO:0000256" key="1">
    <source>
        <dbReference type="SAM" id="MobiDB-lite"/>
    </source>
</evidence>
<feature type="compositionally biased region" description="Low complexity" evidence="1">
    <location>
        <begin position="210"/>
        <end position="238"/>
    </location>
</feature>
<dbReference type="EMBL" id="CAKOGP040001969">
    <property type="protein sequence ID" value="CAJ1958142.1"/>
    <property type="molecule type" value="Genomic_DNA"/>
</dbReference>
<proteinExistence type="predicted"/>
<comment type="caution">
    <text evidence="2">The sequence shown here is derived from an EMBL/GenBank/DDBJ whole genome shotgun (WGS) entry which is preliminary data.</text>
</comment>
<sequence length="354" mass="38264">MDSDMMRHWGRRDVYDDWRHHSDSDNEDENKHLRLRGPLMSIAEVCEDSSQEISHHSRTHGTEYGGEGKEENKVDDRKEDERGHKQNSVMNNSHSNKVEEEDHEVSDHKDEDFMNVPLHSAYGLQAEDLMLKNSMALPTGDGGKYRTVSVFGGVFGMLPDPVDSDNLSLSSASDGFSSDDDVYSPPKRSPKRKVGQRRNAGAPPLSTIEPPKQTTPPAKAAAVSPRVVSPPSAASPPSITATGSENNSPPATATTSTEAGAEAKPDAATASVPSSTSSPTQPSEKRANDDSSMTRALKAFDQTESLLCKVLGDLESAPFYAVPPQVMEDAITTLQVSKQSLESALCLEDVVLSC</sequence>
<evidence type="ECO:0000313" key="2">
    <source>
        <dbReference type="EMBL" id="CAJ1958142.1"/>
    </source>
</evidence>
<feature type="region of interest" description="Disordered" evidence="1">
    <location>
        <begin position="1"/>
        <end position="108"/>
    </location>
</feature>
<organism evidence="2 3">
    <name type="scientific">Cylindrotheca closterium</name>
    <dbReference type="NCBI Taxonomy" id="2856"/>
    <lineage>
        <taxon>Eukaryota</taxon>
        <taxon>Sar</taxon>
        <taxon>Stramenopiles</taxon>
        <taxon>Ochrophyta</taxon>
        <taxon>Bacillariophyta</taxon>
        <taxon>Bacillariophyceae</taxon>
        <taxon>Bacillariophycidae</taxon>
        <taxon>Bacillariales</taxon>
        <taxon>Bacillariaceae</taxon>
        <taxon>Cylindrotheca</taxon>
    </lineage>
</organism>
<feature type="compositionally biased region" description="Basic and acidic residues" evidence="1">
    <location>
        <begin position="1"/>
        <end position="32"/>
    </location>
</feature>
<feature type="compositionally biased region" description="Basic and acidic residues" evidence="1">
    <location>
        <begin position="66"/>
        <end position="84"/>
    </location>
</feature>
<evidence type="ECO:0000313" key="3">
    <source>
        <dbReference type="Proteomes" id="UP001295423"/>
    </source>
</evidence>
<protein>
    <submittedName>
        <fullName evidence="2">Uncharacterized protein</fullName>
    </submittedName>
</protein>
<dbReference type="AlphaFoldDB" id="A0AAD2JK79"/>
<keyword evidence="3" id="KW-1185">Reference proteome</keyword>
<gene>
    <name evidence="2" type="ORF">CYCCA115_LOCUS17044</name>
</gene>
<feature type="compositionally biased region" description="Polar residues" evidence="1">
    <location>
        <begin position="86"/>
        <end position="95"/>
    </location>
</feature>